<reference evidence="3" key="1">
    <citation type="submission" date="2016-10" db="EMBL/GenBank/DDBJ databases">
        <authorList>
            <person name="Varghese N."/>
            <person name="Submissions S."/>
        </authorList>
    </citation>
    <scope>NUCLEOTIDE SEQUENCE [LARGE SCALE GENOMIC DNA]</scope>
    <source>
        <strain evidence="3">CGMCC 1.7739</strain>
    </source>
</reference>
<evidence type="ECO:0000256" key="1">
    <source>
        <dbReference type="SAM" id="MobiDB-lite"/>
    </source>
</evidence>
<evidence type="ECO:0000313" key="2">
    <source>
        <dbReference type="EMBL" id="SFG56249.1"/>
    </source>
</evidence>
<organism evidence="2 3">
    <name type="scientific">Halopelagius inordinatus</name>
    <dbReference type="NCBI Taxonomy" id="553467"/>
    <lineage>
        <taxon>Archaea</taxon>
        <taxon>Methanobacteriati</taxon>
        <taxon>Methanobacteriota</taxon>
        <taxon>Stenosarchaea group</taxon>
        <taxon>Halobacteria</taxon>
        <taxon>Halobacteriales</taxon>
        <taxon>Haloferacaceae</taxon>
    </lineage>
</organism>
<proteinExistence type="predicted"/>
<dbReference type="Proteomes" id="UP000198876">
    <property type="component" value="Unassembled WGS sequence"/>
</dbReference>
<accession>A0A1I2SWH7</accession>
<feature type="region of interest" description="Disordered" evidence="1">
    <location>
        <begin position="127"/>
        <end position="180"/>
    </location>
</feature>
<dbReference type="EMBL" id="FOOQ01000002">
    <property type="protein sequence ID" value="SFG56249.1"/>
    <property type="molecule type" value="Genomic_DNA"/>
</dbReference>
<dbReference type="RefSeq" id="WP_092892509.1">
    <property type="nucleotide sequence ID" value="NZ_FOOQ01000002.1"/>
</dbReference>
<feature type="compositionally biased region" description="Acidic residues" evidence="1">
    <location>
        <begin position="132"/>
        <end position="176"/>
    </location>
</feature>
<keyword evidence="3" id="KW-1185">Reference proteome</keyword>
<protein>
    <submittedName>
        <fullName evidence="2">Uncharacterized protein</fullName>
    </submittedName>
</protein>
<evidence type="ECO:0000313" key="3">
    <source>
        <dbReference type="Proteomes" id="UP000198876"/>
    </source>
</evidence>
<feature type="region of interest" description="Disordered" evidence="1">
    <location>
        <begin position="229"/>
        <end position="262"/>
    </location>
</feature>
<feature type="compositionally biased region" description="Polar residues" evidence="1">
    <location>
        <begin position="250"/>
        <end position="259"/>
    </location>
</feature>
<name>A0A1I2SWH7_9EURY</name>
<sequence>MNETSLREILDRRPDREGARVVRRMWEARGYETAIRFSGPDLYVEARGRTDDGASRRIRSWISAGGRIDRRRMRVFADACERDGVEPHVVTLGPAEIDDDAHVPSVWEFDAARLAVEVREAGVESAVRALESDSDPETETETVEDWFGDPVEESESDGDDGERDEGDDDADGDEEEQLTRRDAVRIAGKYVVGGLVTYLFVEGLSDAVRASPELRRAVRERAAPLRNRLPTIPAGGVGSPSASGGDATARTPTYGNPTSGRRVENATAIPYDELAADPESRAGHAVRYDGTVRRTVEGVTERGIRLAVTRGPNGTWVDDVACRWPSGRLYEDAVQFRLLDGERVQVWGTVRGATEATRTERSIPLVEVVGIAPVET</sequence>
<gene>
    <name evidence="2" type="ORF">SAMN04488063_2425</name>
</gene>
<dbReference type="AlphaFoldDB" id="A0A1I2SWH7"/>
<dbReference type="OrthoDB" id="291374at2157"/>